<accession>A0A2P2NSQ4</accession>
<organism evidence="1">
    <name type="scientific">Rhizophora mucronata</name>
    <name type="common">Asiatic mangrove</name>
    <dbReference type="NCBI Taxonomy" id="61149"/>
    <lineage>
        <taxon>Eukaryota</taxon>
        <taxon>Viridiplantae</taxon>
        <taxon>Streptophyta</taxon>
        <taxon>Embryophyta</taxon>
        <taxon>Tracheophyta</taxon>
        <taxon>Spermatophyta</taxon>
        <taxon>Magnoliopsida</taxon>
        <taxon>eudicotyledons</taxon>
        <taxon>Gunneridae</taxon>
        <taxon>Pentapetalae</taxon>
        <taxon>rosids</taxon>
        <taxon>fabids</taxon>
        <taxon>Malpighiales</taxon>
        <taxon>Rhizophoraceae</taxon>
        <taxon>Rhizophora</taxon>
    </lineage>
</organism>
<dbReference type="AlphaFoldDB" id="A0A2P2NSQ4"/>
<reference evidence="1" key="1">
    <citation type="submission" date="2018-02" db="EMBL/GenBank/DDBJ databases">
        <title>Rhizophora mucronata_Transcriptome.</title>
        <authorList>
            <person name="Meera S.P."/>
            <person name="Sreeshan A."/>
            <person name="Augustine A."/>
        </authorList>
    </citation>
    <scope>NUCLEOTIDE SEQUENCE</scope>
    <source>
        <tissue evidence="1">Leaf</tissue>
    </source>
</reference>
<proteinExistence type="predicted"/>
<name>A0A2P2NSQ4_RHIMU</name>
<sequence length="33" mass="3885">MYLTRSLDVIVHIHLMNQILNAPEEMSLFERGI</sequence>
<evidence type="ECO:0000313" key="1">
    <source>
        <dbReference type="EMBL" id="MBX45536.1"/>
    </source>
</evidence>
<protein>
    <submittedName>
        <fullName evidence="1">Uncharacterized protein</fullName>
    </submittedName>
</protein>
<dbReference type="EMBL" id="GGEC01065052">
    <property type="protein sequence ID" value="MBX45536.1"/>
    <property type="molecule type" value="Transcribed_RNA"/>
</dbReference>